<gene>
    <name evidence="1" type="ORF">BJ875DRAFT_352127</name>
</gene>
<dbReference type="Proteomes" id="UP000824998">
    <property type="component" value="Unassembled WGS sequence"/>
</dbReference>
<dbReference type="OrthoDB" id="10538551at2759"/>
<keyword evidence="2" id="KW-1185">Reference proteome</keyword>
<protein>
    <submittedName>
        <fullName evidence="1">Uncharacterized protein</fullName>
    </submittedName>
</protein>
<evidence type="ECO:0000313" key="1">
    <source>
        <dbReference type="EMBL" id="KAG9229889.1"/>
    </source>
</evidence>
<sequence>EKEILVSYIGRSLGVLREFFSKCRAKYLKLVKGKTSVFKVIDIRLLDIVILNEKKKTALLEDIKAFLDPK</sequence>
<organism evidence="1 2">
    <name type="scientific">Amylocarpus encephaloides</name>
    <dbReference type="NCBI Taxonomy" id="45428"/>
    <lineage>
        <taxon>Eukaryota</taxon>
        <taxon>Fungi</taxon>
        <taxon>Dikarya</taxon>
        <taxon>Ascomycota</taxon>
        <taxon>Pezizomycotina</taxon>
        <taxon>Leotiomycetes</taxon>
        <taxon>Helotiales</taxon>
        <taxon>Helotiales incertae sedis</taxon>
        <taxon>Amylocarpus</taxon>
    </lineage>
</organism>
<accession>A0A9P8C131</accession>
<proteinExistence type="predicted"/>
<feature type="non-terminal residue" evidence="1">
    <location>
        <position position="70"/>
    </location>
</feature>
<name>A0A9P8C131_9HELO</name>
<dbReference type="EMBL" id="MU251722">
    <property type="protein sequence ID" value="KAG9229889.1"/>
    <property type="molecule type" value="Genomic_DNA"/>
</dbReference>
<feature type="non-terminal residue" evidence="1">
    <location>
        <position position="1"/>
    </location>
</feature>
<reference evidence="1" key="1">
    <citation type="journal article" date="2021" name="IMA Fungus">
        <title>Genomic characterization of three marine fungi, including Emericellopsis atlantica sp. nov. with signatures of a generalist lifestyle and marine biomass degradation.</title>
        <authorList>
            <person name="Hagestad O.C."/>
            <person name="Hou L."/>
            <person name="Andersen J.H."/>
            <person name="Hansen E.H."/>
            <person name="Altermark B."/>
            <person name="Li C."/>
            <person name="Kuhnert E."/>
            <person name="Cox R.J."/>
            <person name="Crous P.W."/>
            <person name="Spatafora J.W."/>
            <person name="Lail K."/>
            <person name="Amirebrahimi M."/>
            <person name="Lipzen A."/>
            <person name="Pangilinan J."/>
            <person name="Andreopoulos W."/>
            <person name="Hayes R.D."/>
            <person name="Ng V."/>
            <person name="Grigoriev I.V."/>
            <person name="Jackson S.A."/>
            <person name="Sutton T.D.S."/>
            <person name="Dobson A.D.W."/>
            <person name="Rama T."/>
        </authorList>
    </citation>
    <scope>NUCLEOTIDE SEQUENCE</scope>
    <source>
        <strain evidence="1">TRa018bII</strain>
    </source>
</reference>
<dbReference type="AlphaFoldDB" id="A0A9P8C131"/>
<evidence type="ECO:0000313" key="2">
    <source>
        <dbReference type="Proteomes" id="UP000824998"/>
    </source>
</evidence>
<comment type="caution">
    <text evidence="1">The sequence shown here is derived from an EMBL/GenBank/DDBJ whole genome shotgun (WGS) entry which is preliminary data.</text>
</comment>